<keyword evidence="2" id="KW-1185">Reference proteome</keyword>
<reference evidence="1" key="1">
    <citation type="submission" date="2020-08" db="EMBL/GenBank/DDBJ databases">
        <title>Multicomponent nature underlies the extraordinary mechanical properties of spider dragline silk.</title>
        <authorList>
            <person name="Kono N."/>
            <person name="Nakamura H."/>
            <person name="Mori M."/>
            <person name="Yoshida Y."/>
            <person name="Ohtoshi R."/>
            <person name="Malay A.D."/>
            <person name="Moran D.A.P."/>
            <person name="Tomita M."/>
            <person name="Numata K."/>
            <person name="Arakawa K."/>
        </authorList>
    </citation>
    <scope>NUCLEOTIDE SEQUENCE</scope>
</reference>
<accession>A0A8X6PIQ4</accession>
<dbReference type="Proteomes" id="UP000887013">
    <property type="component" value="Unassembled WGS sequence"/>
</dbReference>
<protein>
    <submittedName>
        <fullName evidence="1">Uncharacterized protein</fullName>
    </submittedName>
</protein>
<organism evidence="1 2">
    <name type="scientific">Nephila pilipes</name>
    <name type="common">Giant wood spider</name>
    <name type="synonym">Nephila maculata</name>
    <dbReference type="NCBI Taxonomy" id="299642"/>
    <lineage>
        <taxon>Eukaryota</taxon>
        <taxon>Metazoa</taxon>
        <taxon>Ecdysozoa</taxon>
        <taxon>Arthropoda</taxon>
        <taxon>Chelicerata</taxon>
        <taxon>Arachnida</taxon>
        <taxon>Araneae</taxon>
        <taxon>Araneomorphae</taxon>
        <taxon>Entelegynae</taxon>
        <taxon>Araneoidea</taxon>
        <taxon>Nephilidae</taxon>
        <taxon>Nephila</taxon>
    </lineage>
</organism>
<evidence type="ECO:0000313" key="2">
    <source>
        <dbReference type="Proteomes" id="UP000887013"/>
    </source>
</evidence>
<sequence length="149" mass="17236">MGFNFVVVQGKDVLPPLSKEFPKSALKVRLVSPDVVYQSLKVNNESLAESFFLAMTEAYATIEEGRMYLDFWDNSVILKSVPNPIYKSMFIRKWILNTFTTSKDGVYWKYSAHFLKQILGFPKLYFQLCVRILNNTFNFVSGSHKRNSV</sequence>
<dbReference type="EMBL" id="BMAW01069391">
    <property type="protein sequence ID" value="GFT68749.1"/>
    <property type="molecule type" value="Genomic_DNA"/>
</dbReference>
<gene>
    <name evidence="1" type="ORF">NPIL_181561</name>
</gene>
<evidence type="ECO:0000313" key="1">
    <source>
        <dbReference type="EMBL" id="GFT68749.1"/>
    </source>
</evidence>
<dbReference type="AlphaFoldDB" id="A0A8X6PIQ4"/>
<comment type="caution">
    <text evidence="1">The sequence shown here is derived from an EMBL/GenBank/DDBJ whole genome shotgun (WGS) entry which is preliminary data.</text>
</comment>
<name>A0A8X6PIQ4_NEPPI</name>
<proteinExistence type="predicted"/>